<evidence type="ECO:0000256" key="1">
    <source>
        <dbReference type="SAM" id="SignalP"/>
    </source>
</evidence>
<dbReference type="EMBL" id="UWOC01000122">
    <property type="protein sequence ID" value="VCU08307.1"/>
    <property type="molecule type" value="Genomic_DNA"/>
</dbReference>
<name>A0A447CSU1_9BRAD</name>
<accession>A0A447CSU1</accession>
<dbReference type="Proteomes" id="UP000289200">
    <property type="component" value="Unassembled WGS sequence"/>
</dbReference>
<feature type="chain" id="PRO_5019256369" description="DUF305 domain-containing protein" evidence="1">
    <location>
        <begin position="24"/>
        <end position="169"/>
    </location>
</feature>
<feature type="signal peptide" evidence="1">
    <location>
        <begin position="1"/>
        <end position="23"/>
    </location>
</feature>
<reference evidence="4" key="1">
    <citation type="submission" date="2018-10" db="EMBL/GenBank/DDBJ databases">
        <authorList>
            <person name="Peiro R."/>
            <person name="Begona"/>
            <person name="Cbmso G."/>
            <person name="Lopez M."/>
            <person name="Gonzalez S."/>
            <person name="Sacristan E."/>
            <person name="Castillo E."/>
        </authorList>
    </citation>
    <scope>NUCLEOTIDE SEQUENCE [LARGE SCALE GENOMIC DNA]</scope>
</reference>
<comment type="caution">
    <text evidence="3">The sequence shown here is derived from an EMBL/GenBank/DDBJ whole genome shotgun (WGS) entry which is preliminary data.</text>
</comment>
<evidence type="ECO:0000313" key="3">
    <source>
        <dbReference type="EMBL" id="VCU08307.1"/>
    </source>
</evidence>
<dbReference type="Pfam" id="PF03713">
    <property type="entry name" value="DUF305"/>
    <property type="match status" value="1"/>
</dbReference>
<feature type="domain" description="DUF305" evidence="2">
    <location>
        <begin position="55"/>
        <end position="161"/>
    </location>
</feature>
<dbReference type="OrthoDB" id="517560at2"/>
<keyword evidence="1" id="KW-0732">Signal</keyword>
<dbReference type="InterPro" id="IPR012347">
    <property type="entry name" value="Ferritin-like"/>
</dbReference>
<sequence>MTIRTLPVLALSVAWLGASAALAQQPSATTDTGGHAAAMSEMPDICRKAVQDSPMAERMRTMPMMQGMMQDMPMMQGGQSGAGMSEASRAYIMAMRKTHPPMMMGAMASDPEIAFLCAMLPHHQGAVDMARAALDRTKSEAVREIAKETIEENEKGMKEIRAELDKRAR</sequence>
<protein>
    <recommendedName>
        <fullName evidence="2">DUF305 domain-containing protein</fullName>
    </recommendedName>
</protein>
<dbReference type="Gene3D" id="1.20.1260.10">
    <property type="match status" value="1"/>
</dbReference>
<evidence type="ECO:0000313" key="4">
    <source>
        <dbReference type="Proteomes" id="UP000289200"/>
    </source>
</evidence>
<proteinExistence type="predicted"/>
<dbReference type="AlphaFoldDB" id="A0A447CSU1"/>
<evidence type="ECO:0000259" key="2">
    <source>
        <dbReference type="Pfam" id="PF03713"/>
    </source>
</evidence>
<keyword evidence="4" id="KW-1185">Reference proteome</keyword>
<organism evidence="3 4">
    <name type="scientific">Rhodoplanes serenus</name>
    <dbReference type="NCBI Taxonomy" id="200615"/>
    <lineage>
        <taxon>Bacteria</taxon>
        <taxon>Pseudomonadati</taxon>
        <taxon>Pseudomonadota</taxon>
        <taxon>Alphaproteobacteria</taxon>
        <taxon>Hyphomicrobiales</taxon>
        <taxon>Nitrobacteraceae</taxon>
        <taxon>Rhodoplanes</taxon>
    </lineage>
</organism>
<gene>
    <name evidence="3" type="ORF">RHODGE_RHODGE_01480</name>
</gene>
<dbReference type="InterPro" id="IPR005183">
    <property type="entry name" value="DUF305_CopM-like"/>
</dbReference>